<dbReference type="InterPro" id="IPR001482">
    <property type="entry name" value="T2SS/T4SS_dom"/>
</dbReference>
<keyword evidence="3" id="KW-0067">ATP-binding</keyword>
<dbReference type="GO" id="GO:0016887">
    <property type="term" value="F:ATP hydrolysis activity"/>
    <property type="evidence" value="ECO:0007669"/>
    <property type="project" value="TreeGrafter"/>
</dbReference>
<dbReference type="RefSeq" id="WP_311019696.1">
    <property type="nucleotide sequence ID" value="NZ_JAUHGG010000003.1"/>
</dbReference>
<comment type="similarity">
    <text evidence="1">Belongs to the GSP E family.</text>
</comment>
<comment type="caution">
    <text evidence="5">The sequence shown here is derived from an EMBL/GenBank/DDBJ whole genome shotgun (WGS) entry which is preliminary data.</text>
</comment>
<dbReference type="AlphaFoldDB" id="A0AAW8PZ54"/>
<name>A0AAW8PZ54_VIBPH</name>
<dbReference type="SUPFAM" id="SSF52540">
    <property type="entry name" value="P-loop containing nucleoside triphosphate hydrolases"/>
    <property type="match status" value="1"/>
</dbReference>
<evidence type="ECO:0000256" key="1">
    <source>
        <dbReference type="ARBA" id="ARBA00006611"/>
    </source>
</evidence>
<proteinExistence type="inferred from homology"/>
<evidence type="ECO:0000256" key="3">
    <source>
        <dbReference type="ARBA" id="ARBA00022840"/>
    </source>
</evidence>
<gene>
    <name evidence="5" type="ORF">QX249_09615</name>
</gene>
<dbReference type="Pfam" id="PF00437">
    <property type="entry name" value="T2SSE"/>
    <property type="match status" value="1"/>
</dbReference>
<dbReference type="EMBL" id="JAUHGG010000003">
    <property type="protein sequence ID" value="MDS1820913.1"/>
    <property type="molecule type" value="Genomic_DNA"/>
</dbReference>
<dbReference type="Gene3D" id="3.30.450.90">
    <property type="match status" value="1"/>
</dbReference>
<dbReference type="GO" id="GO:0005886">
    <property type="term" value="C:plasma membrane"/>
    <property type="evidence" value="ECO:0007669"/>
    <property type="project" value="TreeGrafter"/>
</dbReference>
<keyword evidence="2" id="KW-0547">Nucleotide-binding</keyword>
<dbReference type="PANTHER" id="PTHR30258:SF1">
    <property type="entry name" value="PROTEIN TRANSPORT PROTEIN HOFB HOMOLOG"/>
    <property type="match status" value="1"/>
</dbReference>
<reference evidence="5" key="1">
    <citation type="submission" date="2023-06" db="EMBL/GenBank/DDBJ databases">
        <title>Genomic Diversity of Vibrio spp. and Metagenomic Analysis of Pathogens in Florida Gulf Coastal Waters Following Hurricane Ian.</title>
        <authorList>
            <person name="Brumfield K.D."/>
        </authorList>
    </citation>
    <scope>NUCLEOTIDE SEQUENCE</scope>
    <source>
        <strain evidence="5">WBS2B-138</strain>
    </source>
</reference>
<dbReference type="Proteomes" id="UP001253193">
    <property type="component" value="Unassembled WGS sequence"/>
</dbReference>
<evidence type="ECO:0000256" key="2">
    <source>
        <dbReference type="ARBA" id="ARBA00022741"/>
    </source>
</evidence>
<evidence type="ECO:0000313" key="5">
    <source>
        <dbReference type="EMBL" id="MDS1820913.1"/>
    </source>
</evidence>
<evidence type="ECO:0000313" key="6">
    <source>
        <dbReference type="Proteomes" id="UP001253193"/>
    </source>
</evidence>
<dbReference type="Gene3D" id="3.40.50.300">
    <property type="entry name" value="P-loop containing nucleotide triphosphate hydrolases"/>
    <property type="match status" value="1"/>
</dbReference>
<dbReference type="GO" id="GO:0005524">
    <property type="term" value="F:ATP binding"/>
    <property type="evidence" value="ECO:0007669"/>
    <property type="project" value="UniProtKB-KW"/>
</dbReference>
<accession>A0AAW8PZ54</accession>
<dbReference type="PROSITE" id="PS00662">
    <property type="entry name" value="T2SP_E"/>
    <property type="match status" value="1"/>
</dbReference>
<feature type="domain" description="Bacterial type II secretion system protein E" evidence="4">
    <location>
        <begin position="343"/>
        <end position="357"/>
    </location>
</feature>
<organism evidence="5 6">
    <name type="scientific">Vibrio parahaemolyticus</name>
    <dbReference type="NCBI Taxonomy" id="670"/>
    <lineage>
        <taxon>Bacteria</taxon>
        <taxon>Pseudomonadati</taxon>
        <taxon>Pseudomonadota</taxon>
        <taxon>Gammaproteobacteria</taxon>
        <taxon>Vibrionales</taxon>
        <taxon>Vibrionaceae</taxon>
        <taxon>Vibrio</taxon>
    </lineage>
</organism>
<dbReference type="InterPro" id="IPR027417">
    <property type="entry name" value="P-loop_NTPase"/>
</dbReference>
<protein>
    <submittedName>
        <fullName evidence="5">ATPase, T2SS/T4P/T4SS family</fullName>
    </submittedName>
</protein>
<dbReference type="PANTHER" id="PTHR30258">
    <property type="entry name" value="TYPE II SECRETION SYSTEM PROTEIN GSPE-RELATED"/>
    <property type="match status" value="1"/>
</dbReference>
<dbReference type="CDD" id="cd01129">
    <property type="entry name" value="PulE-GspE-like"/>
    <property type="match status" value="1"/>
</dbReference>
<sequence>MAGQFPDIRNVSDLGSDWTLIGVDKGDTQHVKIPKRHQQYVAIINANVEGDEGNQRVLYFLGYKKFLASEQGRLLVAEVSSKYKLVRKVQPLDHPAVLKKIYLEWDERVKNNKVNIKDEKKNDAVSELDNVKEATALIEQCLKDNASDLHLEVRHDEAKIRRRINGSISELTKLTPHEGKSLGNTIYNVLVTVGAEVFDPNNVQDGLIDKDLGTMRLRGRVATSPVQPDGFDMVIRLLKIQNATKPQSLGTLGYSDCEIKRIEVATNKPSGVIIIAGTTGSGKSTTLQNLLMTKILQEKAQIKVITVEDPVEYFIPNATQISVVRDKNGDAKKSFDAAVRTAMRQDPDVLMVGEIRDQQSCDLMRSAVQSGHPVYSTVHASSCIATISRLEALGLSRDVMASQNFLSGLFYQKLLAKVCPHCAKPLKGDTIPFRLTEKDFLTSLKILNQDSADMWFGRYAESNSKVSFIRYLQDSRVINCEQADTVASSYMMFNNKDKAERLLERIKKVSDIGNDKILFRGAGCKACKHSGIIGRIPVSEGINFDIEMLDMVAKNDEQALTSYWRKNKGGRFALEDAIVKMRLGLVDPVDIESHLDLLDSISV</sequence>
<evidence type="ECO:0000259" key="4">
    <source>
        <dbReference type="PROSITE" id="PS00662"/>
    </source>
</evidence>